<evidence type="ECO:0000256" key="1">
    <source>
        <dbReference type="ARBA" id="ARBA00023002"/>
    </source>
</evidence>
<sequence length="330" mass="34906">MTLPSFFRSCAELPLPPASSIAGGIYIVTGSNTGLGYHCAQHLILLHAARVILAVRSPSKGAAALASIRAHTGQPDAGEVWELDLASLASVEAFCTRLGDLDRLDGVVANASVALDEFAKTGDGLETMVGVNVVGNGLLAVRALPKLRETAGRFGVRTCLSVVSSGTAFFTKGGGLDAVEGNLFEGLSREEQRKTGLGAHRYPLSKLMQVYMVRRLAALLPVSETGVVINVLDPGICATDLARNMPWFFRAYIGVMRVGYGISAEQGSRKLLHGVTAGEASHGAFLAEMEVMEVPAWVEDEAGRRVQARVWDGLVEVLGKRGFVVDVGGM</sequence>
<dbReference type="PRINTS" id="PR00081">
    <property type="entry name" value="GDHRDH"/>
</dbReference>
<proteinExistence type="predicted"/>
<dbReference type="OrthoDB" id="542013at2759"/>
<evidence type="ECO:0008006" key="4">
    <source>
        <dbReference type="Google" id="ProtNLM"/>
    </source>
</evidence>
<accession>A0A8H3WM91</accession>
<reference evidence="2 3" key="1">
    <citation type="submission" date="2019-12" db="EMBL/GenBank/DDBJ databases">
        <title>A genome sequence resource for the geographically widespread anthracnose pathogen Colletotrichum asianum.</title>
        <authorList>
            <person name="Meng Y."/>
        </authorList>
    </citation>
    <scope>NUCLEOTIDE SEQUENCE [LARGE SCALE GENOMIC DNA]</scope>
    <source>
        <strain evidence="2 3">ICMP 18580</strain>
    </source>
</reference>
<dbReference type="GO" id="GO:0016491">
    <property type="term" value="F:oxidoreductase activity"/>
    <property type="evidence" value="ECO:0007669"/>
    <property type="project" value="UniProtKB-KW"/>
</dbReference>
<name>A0A8H3WM91_9PEZI</name>
<keyword evidence="1" id="KW-0560">Oxidoreductase</keyword>
<dbReference type="Proteomes" id="UP000434172">
    <property type="component" value="Unassembled WGS sequence"/>
</dbReference>
<gene>
    <name evidence="2" type="ORF">GQ607_005782</name>
</gene>
<comment type="caution">
    <text evidence="2">The sequence shown here is derived from an EMBL/GenBank/DDBJ whole genome shotgun (WGS) entry which is preliminary data.</text>
</comment>
<dbReference type="Gene3D" id="3.40.50.720">
    <property type="entry name" value="NAD(P)-binding Rossmann-like Domain"/>
    <property type="match status" value="1"/>
</dbReference>
<organism evidence="2 3">
    <name type="scientific">Colletotrichum asianum</name>
    <dbReference type="NCBI Taxonomy" id="702518"/>
    <lineage>
        <taxon>Eukaryota</taxon>
        <taxon>Fungi</taxon>
        <taxon>Dikarya</taxon>
        <taxon>Ascomycota</taxon>
        <taxon>Pezizomycotina</taxon>
        <taxon>Sordariomycetes</taxon>
        <taxon>Hypocreomycetidae</taxon>
        <taxon>Glomerellales</taxon>
        <taxon>Glomerellaceae</taxon>
        <taxon>Colletotrichum</taxon>
        <taxon>Colletotrichum gloeosporioides species complex</taxon>
    </lineage>
</organism>
<dbReference type="Pfam" id="PF00106">
    <property type="entry name" value="adh_short"/>
    <property type="match status" value="1"/>
</dbReference>
<dbReference type="SUPFAM" id="SSF51735">
    <property type="entry name" value="NAD(P)-binding Rossmann-fold domains"/>
    <property type="match status" value="1"/>
</dbReference>
<evidence type="ECO:0000313" key="3">
    <source>
        <dbReference type="Proteomes" id="UP000434172"/>
    </source>
</evidence>
<dbReference type="EMBL" id="WOWK01000026">
    <property type="protein sequence ID" value="KAF0327018.1"/>
    <property type="molecule type" value="Genomic_DNA"/>
</dbReference>
<keyword evidence="3" id="KW-1185">Reference proteome</keyword>
<dbReference type="InterPro" id="IPR002347">
    <property type="entry name" value="SDR_fam"/>
</dbReference>
<protein>
    <recommendedName>
        <fullName evidence="4">Short chain dehydrogenase atnD</fullName>
    </recommendedName>
</protein>
<dbReference type="InterPro" id="IPR036291">
    <property type="entry name" value="NAD(P)-bd_dom_sf"/>
</dbReference>
<dbReference type="PANTHER" id="PTHR43157:SF61">
    <property type="entry name" value="DEHYDROGENASE_REDUCTASE FAMILY PROTEIN, PUTATIVE (AFU_ORTHOLOGUE AFUA_3G01250)-RELATED"/>
    <property type="match status" value="1"/>
</dbReference>
<evidence type="ECO:0000313" key="2">
    <source>
        <dbReference type="EMBL" id="KAF0327018.1"/>
    </source>
</evidence>
<dbReference type="PANTHER" id="PTHR43157">
    <property type="entry name" value="PHOSPHATIDYLINOSITOL-GLYCAN BIOSYNTHESIS CLASS F PROTEIN-RELATED"/>
    <property type="match status" value="1"/>
</dbReference>
<dbReference type="AlphaFoldDB" id="A0A8H3WM91"/>